<evidence type="ECO:0000313" key="1">
    <source>
        <dbReference type="EMBL" id="AUN98572.1"/>
    </source>
</evidence>
<keyword evidence="2" id="KW-1185">Reference proteome</keyword>
<proteinExistence type="predicted"/>
<dbReference type="EMBL" id="CP025704">
    <property type="protein sequence ID" value="AUN98572.1"/>
    <property type="molecule type" value="Genomic_DNA"/>
</dbReference>
<name>A0A2K9NSU9_BACTC</name>
<dbReference type="RefSeq" id="WP_102243863.1">
    <property type="nucleotide sequence ID" value="NZ_CP025704.1"/>
</dbReference>
<organism evidence="1 2">
    <name type="scientific">Bacteriovorax stolpii</name>
    <name type="common">Bdellovibrio stolpii</name>
    <dbReference type="NCBI Taxonomy" id="960"/>
    <lineage>
        <taxon>Bacteria</taxon>
        <taxon>Pseudomonadati</taxon>
        <taxon>Bdellovibrionota</taxon>
        <taxon>Bacteriovoracia</taxon>
        <taxon>Bacteriovoracales</taxon>
        <taxon>Bacteriovoracaceae</taxon>
        <taxon>Bacteriovorax</taxon>
    </lineage>
</organism>
<dbReference type="Gene3D" id="3.40.630.30">
    <property type="match status" value="1"/>
</dbReference>
<evidence type="ECO:0000313" key="2">
    <source>
        <dbReference type="Proteomes" id="UP000235584"/>
    </source>
</evidence>
<dbReference type="InterPro" id="IPR016181">
    <property type="entry name" value="Acyl_CoA_acyltransferase"/>
</dbReference>
<dbReference type="Proteomes" id="UP000235584">
    <property type="component" value="Chromosome"/>
</dbReference>
<dbReference type="GO" id="GO:0016747">
    <property type="term" value="F:acyltransferase activity, transferring groups other than amino-acyl groups"/>
    <property type="evidence" value="ECO:0007669"/>
    <property type="project" value="InterPro"/>
</dbReference>
<gene>
    <name evidence="1" type="ORF">C0V70_10760</name>
</gene>
<dbReference type="KEGG" id="bsto:C0V70_10760"/>
<accession>A0A2K9NSU9</accession>
<dbReference type="PROSITE" id="PS51186">
    <property type="entry name" value="GNAT"/>
    <property type="match status" value="1"/>
</dbReference>
<dbReference type="SUPFAM" id="SSF55729">
    <property type="entry name" value="Acyl-CoA N-acyltransferases (Nat)"/>
    <property type="match status" value="1"/>
</dbReference>
<dbReference type="InterPro" id="IPR000182">
    <property type="entry name" value="GNAT_dom"/>
</dbReference>
<sequence length="147" mass="17401">MKLTFKKAKTEKDIKEIYDHNIDAFSDSPDFKWTFEEIKKEVSEGWELFSLIDDSEIVAAVFYKVEDDSLLTKNTAIKIDHQGAGLSHSIKEFFEKVAREKKLKRIYHYCRIDNFRMYSLNESHQYKKTPRKLGPEGLVVEWMKTVK</sequence>
<dbReference type="AlphaFoldDB" id="A0A2K9NSU9"/>
<protein>
    <submittedName>
        <fullName evidence="1">Uncharacterized protein</fullName>
    </submittedName>
</protein>
<reference evidence="1 2" key="1">
    <citation type="submission" date="2018-01" db="EMBL/GenBank/DDBJ databases">
        <title>Complete genome sequence of Bacteriovorax stolpii DSM12778.</title>
        <authorList>
            <person name="Tang B."/>
            <person name="Chang J."/>
        </authorList>
    </citation>
    <scope>NUCLEOTIDE SEQUENCE [LARGE SCALE GENOMIC DNA]</scope>
    <source>
        <strain evidence="1 2">DSM 12778</strain>
    </source>
</reference>
<dbReference type="OrthoDB" id="5293044at2"/>